<sequence length="66" mass="8028">QRLAVHLDERHNVTFQDEENLQNVANRNQNRITTLTAWFQENIENPMAYIYTYVDFPSYYTWNSSR</sequence>
<evidence type="ECO:0000313" key="1">
    <source>
        <dbReference type="EMBL" id="CAG8791424.1"/>
    </source>
</evidence>
<evidence type="ECO:0000313" key="2">
    <source>
        <dbReference type="Proteomes" id="UP000789396"/>
    </source>
</evidence>
<dbReference type="EMBL" id="CAJVPZ010061736">
    <property type="protein sequence ID" value="CAG8791424.1"/>
    <property type="molecule type" value="Genomic_DNA"/>
</dbReference>
<accession>A0A9N9JQD6</accession>
<dbReference type="OrthoDB" id="1428593at2759"/>
<feature type="non-terminal residue" evidence="1">
    <location>
        <position position="66"/>
    </location>
</feature>
<organism evidence="1 2">
    <name type="scientific">Racocetra fulgida</name>
    <dbReference type="NCBI Taxonomy" id="60492"/>
    <lineage>
        <taxon>Eukaryota</taxon>
        <taxon>Fungi</taxon>
        <taxon>Fungi incertae sedis</taxon>
        <taxon>Mucoromycota</taxon>
        <taxon>Glomeromycotina</taxon>
        <taxon>Glomeromycetes</taxon>
        <taxon>Diversisporales</taxon>
        <taxon>Gigasporaceae</taxon>
        <taxon>Racocetra</taxon>
    </lineage>
</organism>
<dbReference type="AlphaFoldDB" id="A0A9N9JQD6"/>
<dbReference type="Proteomes" id="UP000789396">
    <property type="component" value="Unassembled WGS sequence"/>
</dbReference>
<reference evidence="1" key="1">
    <citation type="submission" date="2021-06" db="EMBL/GenBank/DDBJ databases">
        <authorList>
            <person name="Kallberg Y."/>
            <person name="Tangrot J."/>
            <person name="Rosling A."/>
        </authorList>
    </citation>
    <scope>NUCLEOTIDE SEQUENCE</scope>
    <source>
        <strain evidence="1">IN212</strain>
    </source>
</reference>
<name>A0A9N9JQD6_9GLOM</name>
<comment type="caution">
    <text evidence="1">The sequence shown here is derived from an EMBL/GenBank/DDBJ whole genome shotgun (WGS) entry which is preliminary data.</text>
</comment>
<gene>
    <name evidence="1" type="ORF">RFULGI_LOCUS16782</name>
</gene>
<protein>
    <submittedName>
        <fullName evidence="1">9685_t:CDS:1</fullName>
    </submittedName>
</protein>
<keyword evidence="2" id="KW-1185">Reference proteome</keyword>
<proteinExistence type="predicted"/>
<feature type="non-terminal residue" evidence="1">
    <location>
        <position position="1"/>
    </location>
</feature>